<keyword evidence="2" id="KW-1185">Reference proteome</keyword>
<proteinExistence type="predicted"/>
<evidence type="ECO:0000313" key="1">
    <source>
        <dbReference type="EMBL" id="SAL26204.1"/>
    </source>
</evidence>
<organism evidence="1 2">
    <name type="scientific">Caballeronia telluris</name>
    <dbReference type="NCBI Taxonomy" id="326475"/>
    <lineage>
        <taxon>Bacteria</taxon>
        <taxon>Pseudomonadati</taxon>
        <taxon>Pseudomonadota</taxon>
        <taxon>Betaproteobacteria</taxon>
        <taxon>Burkholderiales</taxon>
        <taxon>Burkholderiaceae</taxon>
        <taxon>Caballeronia</taxon>
    </lineage>
</organism>
<dbReference type="EMBL" id="FCNZ02000004">
    <property type="protein sequence ID" value="SAL26204.1"/>
    <property type="molecule type" value="Genomic_DNA"/>
</dbReference>
<dbReference type="AlphaFoldDB" id="A0A158G275"/>
<comment type="caution">
    <text evidence="1">The sequence shown here is derived from an EMBL/GenBank/DDBJ whole genome shotgun (WGS) entry which is preliminary data.</text>
</comment>
<gene>
    <name evidence="1" type="ORF">AWB66_01519</name>
</gene>
<reference evidence="1" key="1">
    <citation type="submission" date="2016-01" db="EMBL/GenBank/DDBJ databases">
        <authorList>
            <person name="Peeters Charlotte."/>
        </authorList>
    </citation>
    <scope>NUCLEOTIDE SEQUENCE</scope>
    <source>
        <strain evidence="1">LMG 22936</strain>
    </source>
</reference>
<dbReference type="Proteomes" id="UP000054717">
    <property type="component" value="Unassembled WGS sequence"/>
</dbReference>
<name>A0A158G275_9BURK</name>
<dbReference type="STRING" id="326475.AWB66_01519"/>
<evidence type="ECO:0000313" key="2">
    <source>
        <dbReference type="Proteomes" id="UP000054717"/>
    </source>
</evidence>
<accession>A0A158G275</accession>
<sequence>METLLVALVWALCCAAVCVFIHGAKKARRTRSWVDEARRNVKWPARTE</sequence>
<protein>
    <submittedName>
        <fullName evidence="1">Uncharacterized protein</fullName>
    </submittedName>
</protein>
<dbReference type="RefSeq" id="WP_159462887.1">
    <property type="nucleotide sequence ID" value="NZ_FCNZ02000004.1"/>
</dbReference>